<proteinExistence type="predicted"/>
<protein>
    <submittedName>
        <fullName evidence="1">Uncharacterized protein</fullName>
    </submittedName>
</protein>
<dbReference type="InterPro" id="IPR041078">
    <property type="entry name" value="Plavaka"/>
</dbReference>
<organism evidence="1 2">
    <name type="scientific">Dendrothele bispora (strain CBS 962.96)</name>
    <dbReference type="NCBI Taxonomy" id="1314807"/>
    <lineage>
        <taxon>Eukaryota</taxon>
        <taxon>Fungi</taxon>
        <taxon>Dikarya</taxon>
        <taxon>Basidiomycota</taxon>
        <taxon>Agaricomycotina</taxon>
        <taxon>Agaricomycetes</taxon>
        <taxon>Agaricomycetidae</taxon>
        <taxon>Agaricales</taxon>
        <taxon>Agaricales incertae sedis</taxon>
        <taxon>Dendrothele</taxon>
    </lineage>
</organism>
<dbReference type="AlphaFoldDB" id="A0A4S8L3H1"/>
<name>A0A4S8L3H1_DENBC</name>
<keyword evidence="2" id="KW-1185">Reference proteome</keyword>
<feature type="non-terminal residue" evidence="1">
    <location>
        <position position="1"/>
    </location>
</feature>
<evidence type="ECO:0000313" key="1">
    <source>
        <dbReference type="EMBL" id="THU82930.1"/>
    </source>
</evidence>
<sequence length="433" mass="48742">KEQLGLSFHNSREMMKKVDEIPERCGKWSTKRLRFKDSPNEWYTIRHRDPVEVIKGLWGDPAFSDLLEFKPKKVFSDDSKQTRIFNEMWTGKWWHAIQKNLPSGATLAPVIIASDKTHLTQFTGGKSAYPVYLTIGNLPKAIRWKPSSQACVLLAYLSVDKIGKAGLSQTQLKTRNYQLFHESMKVILEPLKKAEKEGILMTSGDGLVRRVYPVLAAYVADYPEQCLVTCLKYGTCPQCQCPAEALGQPTPGIRKTPEQTLDIIKKARSLGGKESAIHARCMESNVSGGNYEPFWAGFSYSNIYLAMTPDVLHQLYQGIVVHLIEWVQRVISEEKLDERIQALPPSFGVRHFKNGISSLSQVSGGERKNIAKILVGCLHGSGIADKGIAACRALMDFIYIAQYQSHDTTTLLYLESALEEWHKNKTFFINKGV</sequence>
<dbReference type="Proteomes" id="UP000297245">
    <property type="component" value="Unassembled WGS sequence"/>
</dbReference>
<dbReference type="Pfam" id="PF18759">
    <property type="entry name" value="Plavaka"/>
    <property type="match status" value="1"/>
</dbReference>
<evidence type="ECO:0000313" key="2">
    <source>
        <dbReference type="Proteomes" id="UP000297245"/>
    </source>
</evidence>
<gene>
    <name evidence="1" type="ORF">K435DRAFT_690519</name>
</gene>
<dbReference type="OrthoDB" id="2418900at2759"/>
<reference evidence="1 2" key="1">
    <citation type="journal article" date="2019" name="Nat. Ecol. Evol.">
        <title>Megaphylogeny resolves global patterns of mushroom evolution.</title>
        <authorList>
            <person name="Varga T."/>
            <person name="Krizsan K."/>
            <person name="Foldi C."/>
            <person name="Dima B."/>
            <person name="Sanchez-Garcia M."/>
            <person name="Sanchez-Ramirez S."/>
            <person name="Szollosi G.J."/>
            <person name="Szarkandi J.G."/>
            <person name="Papp V."/>
            <person name="Albert L."/>
            <person name="Andreopoulos W."/>
            <person name="Angelini C."/>
            <person name="Antonin V."/>
            <person name="Barry K.W."/>
            <person name="Bougher N.L."/>
            <person name="Buchanan P."/>
            <person name="Buyck B."/>
            <person name="Bense V."/>
            <person name="Catcheside P."/>
            <person name="Chovatia M."/>
            <person name="Cooper J."/>
            <person name="Damon W."/>
            <person name="Desjardin D."/>
            <person name="Finy P."/>
            <person name="Geml J."/>
            <person name="Haridas S."/>
            <person name="Hughes K."/>
            <person name="Justo A."/>
            <person name="Karasinski D."/>
            <person name="Kautmanova I."/>
            <person name="Kiss B."/>
            <person name="Kocsube S."/>
            <person name="Kotiranta H."/>
            <person name="LaButti K.M."/>
            <person name="Lechner B.E."/>
            <person name="Liimatainen K."/>
            <person name="Lipzen A."/>
            <person name="Lukacs Z."/>
            <person name="Mihaltcheva S."/>
            <person name="Morgado L.N."/>
            <person name="Niskanen T."/>
            <person name="Noordeloos M.E."/>
            <person name="Ohm R.A."/>
            <person name="Ortiz-Santana B."/>
            <person name="Ovrebo C."/>
            <person name="Racz N."/>
            <person name="Riley R."/>
            <person name="Savchenko A."/>
            <person name="Shiryaev A."/>
            <person name="Soop K."/>
            <person name="Spirin V."/>
            <person name="Szebenyi C."/>
            <person name="Tomsovsky M."/>
            <person name="Tulloss R.E."/>
            <person name="Uehling J."/>
            <person name="Grigoriev I.V."/>
            <person name="Vagvolgyi C."/>
            <person name="Papp T."/>
            <person name="Martin F.M."/>
            <person name="Miettinen O."/>
            <person name="Hibbett D.S."/>
            <person name="Nagy L.G."/>
        </authorList>
    </citation>
    <scope>NUCLEOTIDE SEQUENCE [LARGE SCALE GENOMIC DNA]</scope>
    <source>
        <strain evidence="1 2">CBS 962.96</strain>
    </source>
</reference>
<accession>A0A4S8L3H1</accession>
<dbReference type="EMBL" id="ML179698">
    <property type="protein sequence ID" value="THU82930.1"/>
    <property type="molecule type" value="Genomic_DNA"/>
</dbReference>